<dbReference type="GO" id="GO:0005634">
    <property type="term" value="C:nucleus"/>
    <property type="evidence" value="ECO:0007669"/>
    <property type="project" value="TreeGrafter"/>
</dbReference>
<dbReference type="GO" id="GO:0005524">
    <property type="term" value="F:ATP binding"/>
    <property type="evidence" value="ECO:0007669"/>
    <property type="project" value="UniProtKB-KW"/>
</dbReference>
<dbReference type="OrthoDB" id="21018at2759"/>
<dbReference type="PROSITE" id="PS50011">
    <property type="entry name" value="PROTEIN_KINASE_DOM"/>
    <property type="match status" value="1"/>
</dbReference>
<dbReference type="InterPro" id="IPR024604">
    <property type="entry name" value="GSG2_C"/>
</dbReference>
<evidence type="ECO:0000256" key="4">
    <source>
        <dbReference type="ARBA" id="ARBA00022741"/>
    </source>
</evidence>
<dbReference type="EC" id="2.7.11.1" evidence="1"/>
<feature type="domain" description="Protein kinase" evidence="10">
    <location>
        <begin position="584"/>
        <end position="922"/>
    </location>
</feature>
<comment type="catalytic activity">
    <reaction evidence="7">
        <text>L-threonyl-[protein] + ATP = O-phospho-L-threonyl-[protein] + ADP + H(+)</text>
        <dbReference type="Rhea" id="RHEA:46608"/>
        <dbReference type="Rhea" id="RHEA-COMP:11060"/>
        <dbReference type="Rhea" id="RHEA-COMP:11605"/>
        <dbReference type="ChEBI" id="CHEBI:15378"/>
        <dbReference type="ChEBI" id="CHEBI:30013"/>
        <dbReference type="ChEBI" id="CHEBI:30616"/>
        <dbReference type="ChEBI" id="CHEBI:61977"/>
        <dbReference type="ChEBI" id="CHEBI:456216"/>
        <dbReference type="EC" id="2.7.11.1"/>
    </reaction>
</comment>
<feature type="compositionally biased region" description="Polar residues" evidence="9">
    <location>
        <begin position="76"/>
        <end position="88"/>
    </location>
</feature>
<evidence type="ECO:0000256" key="7">
    <source>
        <dbReference type="ARBA" id="ARBA00047899"/>
    </source>
</evidence>
<evidence type="ECO:0000256" key="1">
    <source>
        <dbReference type="ARBA" id="ARBA00012513"/>
    </source>
</evidence>
<feature type="compositionally biased region" description="Low complexity" evidence="9">
    <location>
        <begin position="15"/>
        <end position="26"/>
    </location>
</feature>
<feature type="compositionally biased region" description="Low complexity" evidence="9">
    <location>
        <begin position="234"/>
        <end position="321"/>
    </location>
</feature>
<evidence type="ECO:0000256" key="3">
    <source>
        <dbReference type="ARBA" id="ARBA00022679"/>
    </source>
</evidence>
<feature type="compositionally biased region" description="Low complexity" evidence="9">
    <location>
        <begin position="52"/>
        <end position="74"/>
    </location>
</feature>
<dbReference type="GO" id="GO:0035556">
    <property type="term" value="P:intracellular signal transduction"/>
    <property type="evidence" value="ECO:0007669"/>
    <property type="project" value="TreeGrafter"/>
</dbReference>
<comment type="caution">
    <text evidence="11">The sequence shown here is derived from an EMBL/GenBank/DDBJ whole genome shotgun (WGS) entry which is preliminary data.</text>
</comment>
<gene>
    <name evidence="11" type="ORF">Rsub_00766</name>
</gene>
<organism evidence="11 12">
    <name type="scientific">Raphidocelis subcapitata</name>
    <dbReference type="NCBI Taxonomy" id="307507"/>
    <lineage>
        <taxon>Eukaryota</taxon>
        <taxon>Viridiplantae</taxon>
        <taxon>Chlorophyta</taxon>
        <taxon>core chlorophytes</taxon>
        <taxon>Chlorophyceae</taxon>
        <taxon>CS clade</taxon>
        <taxon>Sphaeropleales</taxon>
        <taxon>Selenastraceae</taxon>
        <taxon>Raphidocelis</taxon>
    </lineage>
</organism>
<dbReference type="Gene3D" id="3.30.200.20">
    <property type="entry name" value="Phosphorylase Kinase, domain 1"/>
    <property type="match status" value="1"/>
</dbReference>
<reference evidence="11 12" key="1">
    <citation type="journal article" date="2018" name="Sci. Rep.">
        <title>Raphidocelis subcapitata (=Pseudokirchneriella subcapitata) provides an insight into genome evolution and environmental adaptations in the Sphaeropleales.</title>
        <authorList>
            <person name="Suzuki S."/>
            <person name="Yamaguchi H."/>
            <person name="Nakajima N."/>
            <person name="Kawachi M."/>
        </authorList>
    </citation>
    <scope>NUCLEOTIDE SEQUENCE [LARGE SCALE GENOMIC DNA]</scope>
    <source>
        <strain evidence="11 12">NIES-35</strain>
    </source>
</reference>
<keyword evidence="6" id="KW-0067">ATP-binding</keyword>
<dbReference type="Pfam" id="PF12330">
    <property type="entry name" value="Haspin_kinase"/>
    <property type="match status" value="1"/>
</dbReference>
<keyword evidence="2" id="KW-0723">Serine/threonine-protein kinase</keyword>
<evidence type="ECO:0000313" key="11">
    <source>
        <dbReference type="EMBL" id="GBF88054.1"/>
    </source>
</evidence>
<feature type="region of interest" description="Disordered" evidence="9">
    <location>
        <begin position="481"/>
        <end position="546"/>
    </location>
</feature>
<dbReference type="PANTHER" id="PTHR24419">
    <property type="entry name" value="INTERLEUKIN-1 RECEPTOR-ASSOCIATED KINASE"/>
    <property type="match status" value="1"/>
</dbReference>
<dbReference type="AlphaFoldDB" id="A0A2V0NKZ6"/>
<dbReference type="Gene3D" id="1.10.510.10">
    <property type="entry name" value="Transferase(Phosphotransferase) domain 1"/>
    <property type="match status" value="1"/>
</dbReference>
<dbReference type="PANTHER" id="PTHR24419:SF18">
    <property type="entry name" value="SERINE_THREONINE-PROTEIN KINASE HASPIN"/>
    <property type="match status" value="1"/>
</dbReference>
<keyword evidence="4" id="KW-0547">Nucleotide-binding</keyword>
<evidence type="ECO:0000256" key="9">
    <source>
        <dbReference type="SAM" id="MobiDB-lite"/>
    </source>
</evidence>
<keyword evidence="5" id="KW-0418">Kinase</keyword>
<name>A0A2V0NKZ6_9CHLO</name>
<keyword evidence="3" id="KW-0808">Transferase</keyword>
<feature type="compositionally biased region" description="Low complexity" evidence="9">
    <location>
        <begin position="189"/>
        <end position="226"/>
    </location>
</feature>
<evidence type="ECO:0000313" key="12">
    <source>
        <dbReference type="Proteomes" id="UP000247498"/>
    </source>
</evidence>
<feature type="region of interest" description="Disordered" evidence="9">
    <location>
        <begin position="1"/>
        <end position="125"/>
    </location>
</feature>
<evidence type="ECO:0000256" key="8">
    <source>
        <dbReference type="ARBA" id="ARBA00048679"/>
    </source>
</evidence>
<dbReference type="InterPro" id="IPR000719">
    <property type="entry name" value="Prot_kinase_dom"/>
</dbReference>
<dbReference type="SMART" id="SM01331">
    <property type="entry name" value="DUF3635"/>
    <property type="match status" value="1"/>
</dbReference>
<feature type="compositionally biased region" description="Acidic residues" evidence="9">
    <location>
        <begin position="491"/>
        <end position="518"/>
    </location>
</feature>
<dbReference type="EMBL" id="BDRX01000003">
    <property type="protein sequence ID" value="GBF88054.1"/>
    <property type="molecule type" value="Genomic_DNA"/>
</dbReference>
<evidence type="ECO:0000259" key="10">
    <source>
        <dbReference type="PROSITE" id="PS50011"/>
    </source>
</evidence>
<sequence>MVLRDVANAPRGEAEAASEQQQQGAAPIKTFQRRQPGASKSSTAPAPPPAAATPAPSASRASAAAATPASEATPLDTPSSIASDSTGAGWTPGPRDGDGDDAAGAAAAHAWRPPRRAAGRSSLLPGAALPGGAAWREEAPGTRVVQRWRGRGMSRAKRAALEEYLAQMAAHFAEVDAFELIEEDEEAATPYAAPPAASQPRAAAAAPTAATPLPLAPGGASPAAWPAGGGDLLAATPERGGGAAAAAPGAAPAGRTRSASRRGASLLASTPGSDLAASTPASSGSETPSSSAAGTPLAPWTRAGASAPRASAADGRRSSMAHGLLRRQTLLPAGALRPDAGPAAAAGTPASGAAQLRARQRLSSLSLLPPLAQPPRGSAASAAPRVSGRPSFPAADARRSSLLPAGPLAGRRSGSLAAAAAARRSSARDSLAPAPGARRSAAAPKQSLAVAGRLPGAVVEEDEEGEEAAAAADAAEKLAGQLDSQLRVEEGEGADGEAADVEEGVEEEEVEEEEDEAAFEGATAAAEAEAEAGEEQAEEEEGAEAAAAAGALTPLQQLLSVCGQGTDAGSVPGMEQLLGDLLDLKRVTKLGEGTYGEVFRAPPSRAYLDALPESEEAPPSIVVKIIPMEGAAEVNGAPQKGAGDLMAEAAIALALSSLRADTGADGERLLSATSAYVRTCRVGVCRGRYPKLLVKAWKAWDKAHGSENDPVEGLEPDQAFCVLAMEEAGRDLEAYRLSGFHQARSVLLQAALALAVGEEALGFEHRDLHWGNVLLRAAPSLTTAFRLRGMDISVQTQGVLATLIDFTASRLQTPAGDVAFCDLSADPELFQGPKGNCQADTYRRMLKLTRGEWAAPFPATNTLWLHYLADIILTAKAPGGGDWAPAERRALRDFRRRAAGYGSAQAAIWDELFEGLWVAQEA</sequence>
<feature type="compositionally biased region" description="Low complexity" evidence="9">
    <location>
        <begin position="409"/>
        <end position="444"/>
    </location>
</feature>
<dbReference type="InParanoid" id="A0A2V0NKZ6"/>
<feature type="region of interest" description="Disordered" evidence="9">
    <location>
        <begin position="189"/>
        <end position="449"/>
    </location>
</feature>
<dbReference type="Proteomes" id="UP000247498">
    <property type="component" value="Unassembled WGS sequence"/>
</dbReference>
<dbReference type="GO" id="GO:0000278">
    <property type="term" value="P:mitotic cell cycle"/>
    <property type="evidence" value="ECO:0007669"/>
    <property type="project" value="TreeGrafter"/>
</dbReference>
<evidence type="ECO:0000256" key="5">
    <source>
        <dbReference type="ARBA" id="ARBA00022777"/>
    </source>
</evidence>
<dbReference type="SUPFAM" id="SSF56112">
    <property type="entry name" value="Protein kinase-like (PK-like)"/>
    <property type="match status" value="1"/>
</dbReference>
<dbReference type="InterPro" id="IPR011009">
    <property type="entry name" value="Kinase-like_dom_sf"/>
</dbReference>
<protein>
    <recommendedName>
        <fullName evidence="1">non-specific serine/threonine protein kinase</fullName>
        <ecNumber evidence="1">2.7.11.1</ecNumber>
    </recommendedName>
</protein>
<dbReference type="STRING" id="307507.A0A2V0NKZ6"/>
<dbReference type="GO" id="GO:0072354">
    <property type="term" value="F:histone H3T3 kinase activity"/>
    <property type="evidence" value="ECO:0007669"/>
    <property type="project" value="TreeGrafter"/>
</dbReference>
<feature type="region of interest" description="Disordered" evidence="9">
    <location>
        <begin position="454"/>
        <end position="473"/>
    </location>
</feature>
<feature type="compositionally biased region" description="Low complexity" evidence="9">
    <location>
        <begin position="330"/>
        <end position="391"/>
    </location>
</feature>
<evidence type="ECO:0000256" key="6">
    <source>
        <dbReference type="ARBA" id="ARBA00022840"/>
    </source>
</evidence>
<dbReference type="GO" id="GO:0005737">
    <property type="term" value="C:cytoplasm"/>
    <property type="evidence" value="ECO:0007669"/>
    <property type="project" value="TreeGrafter"/>
</dbReference>
<keyword evidence="12" id="KW-1185">Reference proteome</keyword>
<evidence type="ECO:0000256" key="2">
    <source>
        <dbReference type="ARBA" id="ARBA00022527"/>
    </source>
</evidence>
<feature type="compositionally biased region" description="Low complexity" evidence="9">
    <location>
        <begin position="102"/>
        <end position="111"/>
    </location>
</feature>
<comment type="catalytic activity">
    <reaction evidence="8">
        <text>L-seryl-[protein] + ATP = O-phospho-L-seryl-[protein] + ADP + H(+)</text>
        <dbReference type="Rhea" id="RHEA:17989"/>
        <dbReference type="Rhea" id="RHEA-COMP:9863"/>
        <dbReference type="Rhea" id="RHEA-COMP:11604"/>
        <dbReference type="ChEBI" id="CHEBI:15378"/>
        <dbReference type="ChEBI" id="CHEBI:29999"/>
        <dbReference type="ChEBI" id="CHEBI:30616"/>
        <dbReference type="ChEBI" id="CHEBI:83421"/>
        <dbReference type="ChEBI" id="CHEBI:456216"/>
        <dbReference type="EC" id="2.7.11.1"/>
    </reaction>
</comment>
<proteinExistence type="predicted"/>
<feature type="compositionally biased region" description="Acidic residues" evidence="9">
    <location>
        <begin position="528"/>
        <end position="543"/>
    </location>
</feature>
<accession>A0A2V0NKZ6</accession>